<dbReference type="AlphaFoldDB" id="A0A6C0GRW2"/>
<dbReference type="EMBL" id="CP048222">
    <property type="protein sequence ID" value="QHT70343.1"/>
    <property type="molecule type" value="Genomic_DNA"/>
</dbReference>
<organism evidence="2 3">
    <name type="scientific">Rhodocytophaga rosea</name>
    <dbReference type="NCBI Taxonomy" id="2704465"/>
    <lineage>
        <taxon>Bacteria</taxon>
        <taxon>Pseudomonadati</taxon>
        <taxon>Bacteroidota</taxon>
        <taxon>Cytophagia</taxon>
        <taxon>Cytophagales</taxon>
        <taxon>Rhodocytophagaceae</taxon>
        <taxon>Rhodocytophaga</taxon>
    </lineage>
</organism>
<evidence type="ECO:0000313" key="3">
    <source>
        <dbReference type="Proteomes" id="UP000480178"/>
    </source>
</evidence>
<keyword evidence="3" id="KW-1185">Reference proteome</keyword>
<sequence length="68" mass="7406">MQLFTRILFICGVLLIVATAFYASTRGYGIASLSNKQIIDQTSKQPGNTGRSYFSGRTIRGGGPRYGK</sequence>
<evidence type="ECO:0000256" key="1">
    <source>
        <dbReference type="SAM" id="MobiDB-lite"/>
    </source>
</evidence>
<feature type="compositionally biased region" description="Polar residues" evidence="1">
    <location>
        <begin position="41"/>
        <end position="52"/>
    </location>
</feature>
<feature type="compositionally biased region" description="Gly residues" evidence="1">
    <location>
        <begin position="59"/>
        <end position="68"/>
    </location>
</feature>
<proteinExistence type="predicted"/>
<dbReference type="KEGG" id="rhoz:GXP67_28655"/>
<feature type="region of interest" description="Disordered" evidence="1">
    <location>
        <begin position="41"/>
        <end position="68"/>
    </location>
</feature>
<accession>A0A6C0GRW2</accession>
<protein>
    <submittedName>
        <fullName evidence="2">Uncharacterized protein</fullName>
    </submittedName>
</protein>
<dbReference type="Proteomes" id="UP000480178">
    <property type="component" value="Chromosome"/>
</dbReference>
<evidence type="ECO:0000313" key="2">
    <source>
        <dbReference type="EMBL" id="QHT70343.1"/>
    </source>
</evidence>
<dbReference type="RefSeq" id="WP_162446322.1">
    <property type="nucleotide sequence ID" value="NZ_CP048222.1"/>
</dbReference>
<reference evidence="2 3" key="1">
    <citation type="submission" date="2020-01" db="EMBL/GenBank/DDBJ databases">
        <authorList>
            <person name="Kim M.K."/>
        </authorList>
    </citation>
    <scope>NUCLEOTIDE SEQUENCE [LARGE SCALE GENOMIC DNA]</scope>
    <source>
        <strain evidence="2 3">172606-1</strain>
    </source>
</reference>
<name>A0A6C0GRW2_9BACT</name>
<gene>
    <name evidence="2" type="ORF">GXP67_28655</name>
</gene>